<dbReference type="InterPro" id="IPR017261">
    <property type="entry name" value="DNA_mismatch_repair_MutS/MSH"/>
</dbReference>
<dbReference type="Pfam" id="PF00488">
    <property type="entry name" value="MutS_V"/>
    <property type="match status" value="1"/>
</dbReference>
<dbReference type="PIRSF" id="PIRSF037677">
    <property type="entry name" value="DNA_mis_repair_Msh6"/>
    <property type="match status" value="1"/>
</dbReference>
<comment type="similarity">
    <text evidence="1 9 10">Belongs to the DNA mismatch repair MutS family.</text>
</comment>
<dbReference type="Pfam" id="PF01624">
    <property type="entry name" value="MutS_I"/>
    <property type="match status" value="1"/>
</dbReference>
<dbReference type="PANTHER" id="PTHR11361">
    <property type="entry name" value="DNA MISMATCH REPAIR PROTEIN MUTS FAMILY MEMBER"/>
    <property type="match status" value="1"/>
</dbReference>
<dbReference type="Pfam" id="PF05192">
    <property type="entry name" value="MutS_III"/>
    <property type="match status" value="1"/>
</dbReference>
<dbReference type="GO" id="GO:0006298">
    <property type="term" value="P:mismatch repair"/>
    <property type="evidence" value="ECO:0007669"/>
    <property type="project" value="UniProtKB-UniRule"/>
</dbReference>
<dbReference type="NCBIfam" id="TIGR01070">
    <property type="entry name" value="mutS1"/>
    <property type="match status" value="1"/>
</dbReference>
<dbReference type="InterPro" id="IPR007860">
    <property type="entry name" value="DNA_mmatch_repair_MutS_con_dom"/>
</dbReference>
<dbReference type="Gene3D" id="3.40.1170.10">
    <property type="entry name" value="DNA repair protein MutS, domain I"/>
    <property type="match status" value="1"/>
</dbReference>
<dbReference type="SUPFAM" id="SSF55271">
    <property type="entry name" value="DNA repair protein MutS, domain I"/>
    <property type="match status" value="1"/>
</dbReference>
<comment type="function">
    <text evidence="8 9">This protein is involved in the repair of mismatches in DNA. It is possible that it carries out the mismatch recognition step. This protein has a weak ATPase activity.</text>
</comment>
<keyword evidence="6 9" id="KW-0238">DNA-binding</keyword>
<dbReference type="InterPro" id="IPR007861">
    <property type="entry name" value="DNA_mismatch_repair_MutS_clamp"/>
</dbReference>
<evidence type="ECO:0000256" key="8">
    <source>
        <dbReference type="ARBA" id="ARBA00024647"/>
    </source>
</evidence>
<dbReference type="PANTHER" id="PTHR11361:SF34">
    <property type="entry name" value="DNA MISMATCH REPAIR PROTEIN MSH1, MITOCHONDRIAL"/>
    <property type="match status" value="1"/>
</dbReference>
<dbReference type="Gene3D" id="1.10.1420.10">
    <property type="match status" value="2"/>
</dbReference>
<evidence type="ECO:0000256" key="1">
    <source>
        <dbReference type="ARBA" id="ARBA00006271"/>
    </source>
</evidence>
<dbReference type="GO" id="GO:0005829">
    <property type="term" value="C:cytosol"/>
    <property type="evidence" value="ECO:0007669"/>
    <property type="project" value="TreeGrafter"/>
</dbReference>
<dbReference type="SUPFAM" id="SSF48334">
    <property type="entry name" value="DNA repair protein MutS, domain III"/>
    <property type="match status" value="1"/>
</dbReference>
<feature type="binding site" evidence="9">
    <location>
        <begin position="633"/>
        <end position="640"/>
    </location>
    <ligand>
        <name>ATP</name>
        <dbReference type="ChEBI" id="CHEBI:30616"/>
    </ligand>
</feature>
<dbReference type="InterPro" id="IPR007695">
    <property type="entry name" value="DNA_mismatch_repair_MutS-lik_N"/>
</dbReference>
<evidence type="ECO:0000256" key="10">
    <source>
        <dbReference type="RuleBase" id="RU003756"/>
    </source>
</evidence>
<dbReference type="Gene3D" id="3.40.50.300">
    <property type="entry name" value="P-loop containing nucleotide triphosphate hydrolases"/>
    <property type="match status" value="1"/>
</dbReference>
<accession>A0A975WU87</accession>
<evidence type="ECO:0000256" key="2">
    <source>
        <dbReference type="ARBA" id="ARBA00021982"/>
    </source>
</evidence>
<evidence type="ECO:0000256" key="4">
    <source>
        <dbReference type="ARBA" id="ARBA00022763"/>
    </source>
</evidence>
<keyword evidence="7 9" id="KW-0234">DNA repair</keyword>
<dbReference type="FunFam" id="1.10.1420.10:FF:000001">
    <property type="entry name" value="DNA mismatch repair protein MutS"/>
    <property type="match status" value="1"/>
</dbReference>
<dbReference type="EMBL" id="OFSP01000004">
    <property type="protein sequence ID" value="SOY44124.1"/>
    <property type="molecule type" value="Genomic_DNA"/>
</dbReference>
<evidence type="ECO:0000313" key="14">
    <source>
        <dbReference type="Proteomes" id="UP000256297"/>
    </source>
</evidence>
<dbReference type="GO" id="GO:0030983">
    <property type="term" value="F:mismatched DNA binding"/>
    <property type="evidence" value="ECO:0007669"/>
    <property type="project" value="InterPro"/>
</dbReference>
<comment type="caution">
    <text evidence="13">The sequence shown here is derived from an EMBL/GenBank/DDBJ whole genome shotgun (WGS) entry which is preliminary data.</text>
</comment>
<dbReference type="NCBIfam" id="NF003810">
    <property type="entry name" value="PRK05399.1"/>
    <property type="match status" value="1"/>
</dbReference>
<keyword evidence="4 9" id="KW-0227">DNA damage</keyword>
<keyword evidence="3 9" id="KW-0547">Nucleotide-binding</keyword>
<reference evidence="13 14" key="1">
    <citation type="submission" date="2018-01" db="EMBL/GenBank/DDBJ databases">
        <authorList>
            <person name="Clerissi C."/>
        </authorList>
    </citation>
    <scope>NUCLEOTIDE SEQUENCE [LARGE SCALE GENOMIC DNA]</scope>
    <source>
        <strain evidence="13">Cupriavidus taiwanensis STM 3521</strain>
    </source>
</reference>
<dbReference type="InterPro" id="IPR016151">
    <property type="entry name" value="DNA_mismatch_repair_MutS_N"/>
</dbReference>
<dbReference type="Pfam" id="PF05190">
    <property type="entry name" value="MutS_IV"/>
    <property type="match status" value="1"/>
</dbReference>
<dbReference type="Proteomes" id="UP000256297">
    <property type="component" value="Chromosome CBM2589_b"/>
</dbReference>
<evidence type="ECO:0000256" key="6">
    <source>
        <dbReference type="ARBA" id="ARBA00023125"/>
    </source>
</evidence>
<dbReference type="InterPro" id="IPR007696">
    <property type="entry name" value="DNA_mismatch_repair_MutS_core"/>
</dbReference>
<dbReference type="InterPro" id="IPR036678">
    <property type="entry name" value="MutS_con_dom_sf"/>
</dbReference>
<dbReference type="SMART" id="SM00534">
    <property type="entry name" value="MUTSac"/>
    <property type="match status" value="1"/>
</dbReference>
<name>A0A975WU87_9BURK</name>
<evidence type="ECO:0000259" key="12">
    <source>
        <dbReference type="PROSITE" id="PS00486"/>
    </source>
</evidence>
<evidence type="ECO:0000256" key="7">
    <source>
        <dbReference type="ARBA" id="ARBA00023204"/>
    </source>
</evidence>
<evidence type="ECO:0000313" key="13">
    <source>
        <dbReference type="EMBL" id="SOY44124.1"/>
    </source>
</evidence>
<dbReference type="InterPro" id="IPR005748">
    <property type="entry name" value="DNA_mismatch_repair_MutS"/>
</dbReference>
<proteinExistence type="inferred from homology"/>
<keyword evidence="5 9" id="KW-0067">ATP-binding</keyword>
<evidence type="ECO:0000256" key="9">
    <source>
        <dbReference type="HAMAP-Rule" id="MF_00096"/>
    </source>
</evidence>
<dbReference type="HAMAP" id="MF_00096">
    <property type="entry name" value="MutS"/>
    <property type="match status" value="1"/>
</dbReference>
<dbReference type="Gene3D" id="3.30.420.110">
    <property type="entry name" value="MutS, connector domain"/>
    <property type="match status" value="1"/>
</dbReference>
<organism evidence="13 14">
    <name type="scientific">Cupriavidus taiwanensis</name>
    <dbReference type="NCBI Taxonomy" id="164546"/>
    <lineage>
        <taxon>Bacteria</taxon>
        <taxon>Pseudomonadati</taxon>
        <taxon>Pseudomonadota</taxon>
        <taxon>Betaproteobacteria</taxon>
        <taxon>Burkholderiales</taxon>
        <taxon>Burkholderiaceae</taxon>
        <taxon>Cupriavidus</taxon>
    </lineage>
</organism>
<evidence type="ECO:0000256" key="11">
    <source>
        <dbReference type="SAM" id="MobiDB-lite"/>
    </source>
</evidence>
<dbReference type="InterPro" id="IPR027417">
    <property type="entry name" value="P-loop_NTPase"/>
</dbReference>
<dbReference type="GO" id="GO:0140664">
    <property type="term" value="F:ATP-dependent DNA damage sensor activity"/>
    <property type="evidence" value="ECO:0007669"/>
    <property type="project" value="InterPro"/>
</dbReference>
<dbReference type="Gene3D" id="6.10.140.430">
    <property type="match status" value="1"/>
</dbReference>
<dbReference type="PROSITE" id="PS00486">
    <property type="entry name" value="DNA_MISMATCH_REPAIR_2"/>
    <property type="match status" value="1"/>
</dbReference>
<protein>
    <recommendedName>
        <fullName evidence="2 9">DNA mismatch repair protein MutS</fullName>
    </recommendedName>
</protein>
<dbReference type="Pfam" id="PF05188">
    <property type="entry name" value="MutS_II"/>
    <property type="match status" value="1"/>
</dbReference>
<dbReference type="InterPro" id="IPR036187">
    <property type="entry name" value="DNA_mismatch_repair_MutS_sf"/>
</dbReference>
<dbReference type="SUPFAM" id="SSF53150">
    <property type="entry name" value="DNA repair protein MutS, domain II"/>
    <property type="match status" value="1"/>
</dbReference>
<evidence type="ECO:0000256" key="5">
    <source>
        <dbReference type="ARBA" id="ARBA00022840"/>
    </source>
</evidence>
<gene>
    <name evidence="9 13" type="primary">mutS</name>
    <name evidence="13" type="ORF">CBM2589_B120087</name>
</gene>
<feature type="region of interest" description="Disordered" evidence="11">
    <location>
        <begin position="1"/>
        <end position="22"/>
    </location>
</feature>
<dbReference type="InterPro" id="IPR000432">
    <property type="entry name" value="DNA_mismatch_repair_MutS_C"/>
</dbReference>
<dbReference type="FunFam" id="3.40.1170.10:FF:000001">
    <property type="entry name" value="DNA mismatch repair protein MutS"/>
    <property type="match status" value="1"/>
</dbReference>
<feature type="domain" description="DNA mismatch repair proteins mutS family" evidence="12">
    <location>
        <begin position="707"/>
        <end position="723"/>
    </location>
</feature>
<dbReference type="SMART" id="SM00533">
    <property type="entry name" value="MUTSd"/>
    <property type="match status" value="1"/>
</dbReference>
<dbReference type="AlphaFoldDB" id="A0A975WU87"/>
<dbReference type="GO" id="GO:0003684">
    <property type="term" value="F:damaged DNA binding"/>
    <property type="evidence" value="ECO:0007669"/>
    <property type="project" value="UniProtKB-UniRule"/>
</dbReference>
<evidence type="ECO:0000256" key="3">
    <source>
        <dbReference type="ARBA" id="ARBA00022741"/>
    </source>
</evidence>
<sequence>MAMGLQKKTDPEQAQADAAGSRHTPMMQQYLRIKADHPDTLLFYRMGDFYELFHDDAEKAARLLDITLTARGSSNGVPIRMAGIPFHSADQYLARLVKLGESVAICEQIGDPATSKGPVERKVVRIVTPGTLTDAALLPDKADTFLMAVHQQTTRRGVSKTGLAWLNLASGELRLMECEAALLGRELERIRPAELLYADGIELPALGCARTRLPEWHFDQDAGTRRLREQLGVASLDPFGCAGLGAALGAAGALLNYAATTQGQSLRHVQGVKVERESEYVGLDSATRRNLELTETLRGGESPTLFSLLDTCCTAMGSRALRHWLHHPLRDTAVPQARQQAIGVLIDQGTDALRAALRRLADVERITSRLALLNARPRDLSSLRDTLRALPEVQACLRDEQGSMLLAQTLQDLAVPQDCLDLLVRAVAEEPATVVRDGGVIARGFDAELDELRDISENCGQFLIDLEARERARTGIANLRVEFNRVHGFYIEVTNGQADKVPDDYRRRQTLKNAERYITPELKAFEDKALSAQDRALAREKQLYDGLLQALLPHIGELQRVAGALARLDVLAALAERAQTLDWSAPERVAENVVDIVQGRHPVVEGRLAAESVAFIANDCQLNEARKLLLITGPNMGGKSTFMRQTALIVLLACVGAYVPARRAVIGPIDRIFTRIGAADDLAGGRSTFMVEMTEAAGILHHATPASLVLMDEIGRGTSTFDGLALAWAIARHLLSHNRSHTLFATHYFELTQLPQEFPQAANVHLSAVEHGDGIVFLHAVQDGPASQSYGLQVAQLAGVPQPVIRAARKHLAWLEQQSADATPTPQLDLFAAPPTPDGDEAWDDGDAAMAASVPALAPEQAAVIDALADLDPDTLTPRAALEALYRLKALAGEAVDTA</sequence>
<dbReference type="InterPro" id="IPR045076">
    <property type="entry name" value="MutS"/>
</dbReference>
<dbReference type="GO" id="GO:0005524">
    <property type="term" value="F:ATP binding"/>
    <property type="evidence" value="ECO:0007669"/>
    <property type="project" value="UniProtKB-UniRule"/>
</dbReference>
<dbReference type="SUPFAM" id="SSF52540">
    <property type="entry name" value="P-loop containing nucleoside triphosphate hydrolases"/>
    <property type="match status" value="1"/>
</dbReference>
<dbReference type="CDD" id="cd03284">
    <property type="entry name" value="ABC_MutS1"/>
    <property type="match status" value="1"/>
</dbReference>